<organism evidence="1 2">
    <name type="scientific">Streptomyces rhizosphaericus</name>
    <dbReference type="NCBI Taxonomy" id="114699"/>
    <lineage>
        <taxon>Bacteria</taxon>
        <taxon>Bacillati</taxon>
        <taxon>Actinomycetota</taxon>
        <taxon>Actinomycetes</taxon>
        <taxon>Kitasatosporales</taxon>
        <taxon>Streptomycetaceae</taxon>
        <taxon>Streptomyces</taxon>
        <taxon>Streptomyces violaceusniger group</taxon>
    </lineage>
</organism>
<comment type="caution">
    <text evidence="1">The sequence shown here is derived from an EMBL/GenBank/DDBJ whole genome shotgun (WGS) entry which is preliminary data.</text>
</comment>
<reference evidence="1 2" key="1">
    <citation type="journal article" date="2019" name="Int. J. Syst. Evol. Microbiol.">
        <title>The Global Catalogue of Microorganisms (GCM) 10K type strain sequencing project: providing services to taxonomists for standard genome sequencing and annotation.</title>
        <authorList>
            <consortium name="The Broad Institute Genomics Platform"/>
            <consortium name="The Broad Institute Genome Sequencing Center for Infectious Disease"/>
            <person name="Wu L."/>
            <person name="Ma J."/>
        </authorList>
    </citation>
    <scope>NUCLEOTIDE SEQUENCE [LARGE SCALE GENOMIC DNA]</scope>
    <source>
        <strain evidence="1 2">JCM 11445</strain>
    </source>
</reference>
<proteinExistence type="predicted"/>
<evidence type="ECO:0008006" key="3">
    <source>
        <dbReference type="Google" id="ProtNLM"/>
    </source>
</evidence>
<protein>
    <recommendedName>
        <fullName evidence="3">Lasso RiPP family leader peptide-containing protein</fullName>
    </recommendedName>
</protein>
<evidence type="ECO:0000313" key="1">
    <source>
        <dbReference type="EMBL" id="GAA0968638.1"/>
    </source>
</evidence>
<name>A0ABN1RZM0_9ACTN</name>
<keyword evidence="2" id="KW-1185">Reference proteome</keyword>
<dbReference type="Proteomes" id="UP001500033">
    <property type="component" value="Unassembled WGS sequence"/>
</dbReference>
<accession>A0ABN1RZM0</accession>
<gene>
    <name evidence="1" type="ORF">GCM10009576_005130</name>
</gene>
<dbReference type="EMBL" id="BAAAIE010000002">
    <property type="protein sequence ID" value="GAA0968638.1"/>
    <property type="molecule type" value="Genomic_DNA"/>
</dbReference>
<evidence type="ECO:0000313" key="2">
    <source>
        <dbReference type="Proteomes" id="UP001500033"/>
    </source>
</evidence>
<dbReference type="NCBIfam" id="NF033521">
    <property type="entry name" value="lasso_leader_L3"/>
    <property type="match status" value="1"/>
</dbReference>
<sequence>MVTEQLGYEPPMLVEVGDFADLTRFGCCGRWLDNPFGYGWFDF</sequence>